<keyword evidence="3" id="KW-1185">Reference proteome</keyword>
<dbReference type="EMBL" id="CADCXU010028087">
    <property type="protein sequence ID" value="CAB0014589.1"/>
    <property type="molecule type" value="Genomic_DNA"/>
</dbReference>
<protein>
    <submittedName>
        <fullName evidence="2">Uncharacterized protein</fullName>
    </submittedName>
</protein>
<name>A0A6H5H9L8_9HEMI</name>
<dbReference type="AlphaFoldDB" id="A0A6H5H9L8"/>
<organism evidence="2 3">
    <name type="scientific">Nesidiocoris tenuis</name>
    <dbReference type="NCBI Taxonomy" id="355587"/>
    <lineage>
        <taxon>Eukaryota</taxon>
        <taxon>Metazoa</taxon>
        <taxon>Ecdysozoa</taxon>
        <taxon>Arthropoda</taxon>
        <taxon>Hexapoda</taxon>
        <taxon>Insecta</taxon>
        <taxon>Pterygota</taxon>
        <taxon>Neoptera</taxon>
        <taxon>Paraneoptera</taxon>
        <taxon>Hemiptera</taxon>
        <taxon>Heteroptera</taxon>
        <taxon>Panheteroptera</taxon>
        <taxon>Cimicomorpha</taxon>
        <taxon>Miridae</taxon>
        <taxon>Dicyphina</taxon>
        <taxon>Nesidiocoris</taxon>
    </lineage>
</organism>
<evidence type="ECO:0000313" key="2">
    <source>
        <dbReference type="EMBL" id="CAB0014589.1"/>
    </source>
</evidence>
<accession>A0A6H5H9L8</accession>
<evidence type="ECO:0000313" key="3">
    <source>
        <dbReference type="Proteomes" id="UP000479000"/>
    </source>
</evidence>
<feature type="non-terminal residue" evidence="2">
    <location>
        <position position="55"/>
    </location>
</feature>
<dbReference type="Proteomes" id="UP000479000">
    <property type="component" value="Unassembled WGS sequence"/>
</dbReference>
<evidence type="ECO:0000313" key="1">
    <source>
        <dbReference type="EMBL" id="CAB0011319.1"/>
    </source>
</evidence>
<reference evidence="2 3" key="1">
    <citation type="submission" date="2020-02" db="EMBL/GenBank/DDBJ databases">
        <authorList>
            <person name="Ferguson B K."/>
        </authorList>
    </citation>
    <scope>NUCLEOTIDE SEQUENCE [LARGE SCALE GENOMIC DNA]</scope>
</reference>
<dbReference type="EMBL" id="CADCXU010024055">
    <property type="protein sequence ID" value="CAB0011319.1"/>
    <property type="molecule type" value="Genomic_DNA"/>
</dbReference>
<proteinExistence type="predicted"/>
<sequence>MEQQLSCFPQFACSIKRRPAEQSKQTSIRSPAIRRQRLSVWPSRATVPKLEGRGR</sequence>
<gene>
    <name evidence="1" type="ORF">NTEN_LOCUS16303</name>
    <name evidence="2" type="ORF">NTEN_LOCUS19011</name>
</gene>